<gene>
    <name evidence="2" type="ORF">M9Y10_010084</name>
</gene>
<keyword evidence="3" id="KW-1185">Reference proteome</keyword>
<name>A0ABR2IQC7_9EUKA</name>
<sequence length="1177" mass="140376">MHHQLLIIKYLFSRENAKIDFDSIDTFFDDGVSFPKLISIIYSDNLPDIKEHPSNFSERYDNITNTLLFLSQYEQQKMKRLNGTNLSWHWLTSDTVYFSHRERKKLLSKIFTDLCFPMTPEEILMKSNKILKTINVQYKNVKSIIDYNFLLSLLNVLTDGKVKIIKNFVKKNFEKSIQETFSIAKVPLVIERKDISTLNSEYYFIQIQIIFEVYADKIDRLINDKFYPFDYLEDEALLNTVRELSKNFSNVVNYEDLYKNNFIPKFVLNYFDITSIENVCIENSNENDHNLSENEINNIKSTVLYLSSLKDDFKILTLDFENPSNCEFSSKLFFRTFCNVFFIKNPRIKMIERCVTLLLNKKNWTTENMYSEFSKYDTFLYLAHFCIFGDLNMKLKETNFSDSFALKLFKRGNIPLIVNQRILSNFYYEDILPDSLFYQLQIIYNIIDSFTRSQTVFEILLISKKKLQEIRVPLSEIILLKVKSQTDQIIYDIPKKDEKSEKEKSGIENMKERQKTEIEEVKKTDEKQKKCKTEKGSKNKKDENKNILKNEANDDDESFLIKYQEEAEKHWDDYYGYFHLCQGILYNDKEKFEDENLYDKRIAEVLDDVKEKEKEAEKKNRRKRKNKKEPIQPPPKKEPIGLFTPPEFDTSLYKIIYYDEINDKWVFDSEAFEQFAEASNLKSDNIKCPLICYLPAEESDLMQINSLFIKGMYPLLEAEEEEEEEIDEPIYVYPFCDKTLAEIYNDMHLPYTSEQEKIKPIFLLVHTPKKKENFYRIDVIMLRLYIFLSLISDLKVVAIYGKNTYFHQGSSVDIICGVSNSVSLLGSPRFPYSHMDGFEILTEYFKEREDKKNLDCVYNDKHLKIKEHKLIYLFDKSDLEYKENYYNNNQYQEDFNRILPHEQNAIISLIDILNFETYKNYIDVICDVSLKSTTNYSDLKNNFLCIDASCICNRFFKMIYRQLYNRSHDDVVVAVDHFDYLYSKIYKNESETSHFDRIQKNLDDHIPQYCQFMRILSKIIIDDKRMNKRGDSDVILKILGKTKENFIEKVKEQFNRKQIWTKNEIESVVDKLNCLLRKEFFKATKQLERSDEDHLDMFQYHMKDLEFILSKSEEDIKEIFKEYFEEMETKNSVKLNKFEDEINEGANYTVKEIENTREITVEVEINSDLKSVIQQDF</sequence>
<accession>A0ABR2IQC7</accession>
<evidence type="ECO:0000313" key="2">
    <source>
        <dbReference type="EMBL" id="KAK8867112.1"/>
    </source>
</evidence>
<protein>
    <submittedName>
        <fullName evidence="2">Uncharacterized protein</fullName>
    </submittedName>
</protein>
<feature type="region of interest" description="Disordered" evidence="1">
    <location>
        <begin position="611"/>
        <end position="640"/>
    </location>
</feature>
<evidence type="ECO:0000313" key="3">
    <source>
        <dbReference type="Proteomes" id="UP001470230"/>
    </source>
</evidence>
<comment type="caution">
    <text evidence="2">The sequence shown here is derived from an EMBL/GenBank/DDBJ whole genome shotgun (WGS) entry which is preliminary data.</text>
</comment>
<dbReference type="EMBL" id="JAPFFF010000015">
    <property type="protein sequence ID" value="KAK8867112.1"/>
    <property type="molecule type" value="Genomic_DNA"/>
</dbReference>
<feature type="region of interest" description="Disordered" evidence="1">
    <location>
        <begin position="501"/>
        <end position="550"/>
    </location>
</feature>
<organism evidence="2 3">
    <name type="scientific">Tritrichomonas musculus</name>
    <dbReference type="NCBI Taxonomy" id="1915356"/>
    <lineage>
        <taxon>Eukaryota</taxon>
        <taxon>Metamonada</taxon>
        <taxon>Parabasalia</taxon>
        <taxon>Tritrichomonadida</taxon>
        <taxon>Tritrichomonadidae</taxon>
        <taxon>Tritrichomonas</taxon>
    </lineage>
</organism>
<evidence type="ECO:0000256" key="1">
    <source>
        <dbReference type="SAM" id="MobiDB-lite"/>
    </source>
</evidence>
<proteinExistence type="predicted"/>
<reference evidence="2 3" key="1">
    <citation type="submission" date="2024-04" db="EMBL/GenBank/DDBJ databases">
        <title>Tritrichomonas musculus Genome.</title>
        <authorList>
            <person name="Alves-Ferreira E."/>
            <person name="Grigg M."/>
            <person name="Lorenzi H."/>
            <person name="Galac M."/>
        </authorList>
    </citation>
    <scope>NUCLEOTIDE SEQUENCE [LARGE SCALE GENOMIC DNA]</scope>
    <source>
        <strain evidence="2 3">EAF2021</strain>
    </source>
</reference>
<dbReference type="Proteomes" id="UP001470230">
    <property type="component" value="Unassembled WGS sequence"/>
</dbReference>